<dbReference type="PROSITE" id="PS50118">
    <property type="entry name" value="HMG_BOX_2"/>
    <property type="match status" value="1"/>
</dbReference>
<sequence length="332" mass="36613">MSSTDQVKIPRPRNPWIIFLSEHCQLVNQQNGKGRASGERQSAVASRLWRSLSEKERAVYERKARIEEQEHREKYPGYVYKPARPGTKKTGNRPSKMGMVKEAQRSGSVSSPSDIGWDSASLQSDSMIYLSPPPDVAYAMALQQPSGPQSQPTAESFQSSSSTFVTTISSIDGSRELYQGINNAENAPIHLPSTITVPTSLPNSVPPCYANATRFQMTDRNIKDRAKSRQDVTTETETEQVLQKASNPNVQLNETQRMSQVTSHCGIEIVPQNLCTKTLELSDGPPAGLTFPSLAELKLNPNTLDVPPSPNAELHSSVNEAPFDFSEWLVDP</sequence>
<feature type="region of interest" description="Disordered" evidence="4">
    <location>
        <begin position="29"/>
        <end position="48"/>
    </location>
</feature>
<reference evidence="6 7" key="1">
    <citation type="submission" date="2024-02" db="EMBL/GenBank/DDBJ databases">
        <title>A draft genome for the cacao thread blight pathogen Marasmius crinis-equi.</title>
        <authorList>
            <person name="Cohen S.P."/>
            <person name="Baruah I.K."/>
            <person name="Amoako-Attah I."/>
            <person name="Bukari Y."/>
            <person name="Meinhardt L.W."/>
            <person name="Bailey B.A."/>
        </authorList>
    </citation>
    <scope>NUCLEOTIDE SEQUENCE [LARGE SCALE GENOMIC DNA]</scope>
    <source>
        <strain evidence="6 7">GH-76</strain>
    </source>
</reference>
<feature type="domain" description="HMG box" evidence="5">
    <location>
        <begin position="9"/>
        <end position="79"/>
    </location>
</feature>
<dbReference type="EMBL" id="JBAHYK010000361">
    <property type="protein sequence ID" value="KAL0574834.1"/>
    <property type="molecule type" value="Genomic_DNA"/>
</dbReference>
<keyword evidence="3" id="KW-0539">Nucleus</keyword>
<dbReference type="SMART" id="SM00398">
    <property type="entry name" value="HMG"/>
    <property type="match status" value="1"/>
</dbReference>
<protein>
    <recommendedName>
        <fullName evidence="5">HMG box domain-containing protein</fullName>
    </recommendedName>
</protein>
<dbReference type="CDD" id="cd01389">
    <property type="entry name" value="HMG-box_ROX1-like"/>
    <property type="match status" value="1"/>
</dbReference>
<comment type="caution">
    <text evidence="6">The sequence shown here is derived from an EMBL/GenBank/DDBJ whole genome shotgun (WGS) entry which is preliminary data.</text>
</comment>
<dbReference type="InterPro" id="IPR050140">
    <property type="entry name" value="SRY-related_HMG-box_TF-like"/>
</dbReference>
<organism evidence="6 7">
    <name type="scientific">Marasmius crinis-equi</name>
    <dbReference type="NCBI Taxonomy" id="585013"/>
    <lineage>
        <taxon>Eukaryota</taxon>
        <taxon>Fungi</taxon>
        <taxon>Dikarya</taxon>
        <taxon>Basidiomycota</taxon>
        <taxon>Agaricomycotina</taxon>
        <taxon>Agaricomycetes</taxon>
        <taxon>Agaricomycetidae</taxon>
        <taxon>Agaricales</taxon>
        <taxon>Marasmiineae</taxon>
        <taxon>Marasmiaceae</taxon>
        <taxon>Marasmius</taxon>
    </lineage>
</organism>
<evidence type="ECO:0000313" key="7">
    <source>
        <dbReference type="Proteomes" id="UP001465976"/>
    </source>
</evidence>
<accession>A0ABR3FHZ9</accession>
<dbReference type="SUPFAM" id="SSF47095">
    <property type="entry name" value="HMG-box"/>
    <property type="match status" value="1"/>
</dbReference>
<keyword evidence="7" id="KW-1185">Reference proteome</keyword>
<feature type="region of interest" description="Disordered" evidence="4">
    <location>
        <begin position="78"/>
        <end position="99"/>
    </location>
</feature>
<dbReference type="PANTHER" id="PTHR10270:SF161">
    <property type="entry name" value="SEX-DETERMINING REGION Y PROTEIN"/>
    <property type="match status" value="1"/>
</dbReference>
<dbReference type="Proteomes" id="UP001465976">
    <property type="component" value="Unassembled WGS sequence"/>
</dbReference>
<dbReference type="InterPro" id="IPR009071">
    <property type="entry name" value="HMG_box_dom"/>
</dbReference>
<dbReference type="Pfam" id="PF00505">
    <property type="entry name" value="HMG_box"/>
    <property type="match status" value="1"/>
</dbReference>
<dbReference type="PANTHER" id="PTHR10270">
    <property type="entry name" value="SOX TRANSCRIPTION FACTOR"/>
    <property type="match status" value="1"/>
</dbReference>
<evidence type="ECO:0000313" key="6">
    <source>
        <dbReference type="EMBL" id="KAL0574834.1"/>
    </source>
</evidence>
<feature type="DNA-binding region" description="HMG box" evidence="3">
    <location>
        <begin position="9"/>
        <end position="79"/>
    </location>
</feature>
<keyword evidence="1 3" id="KW-0238">DNA-binding</keyword>
<name>A0ABR3FHZ9_9AGAR</name>
<evidence type="ECO:0000256" key="2">
    <source>
        <dbReference type="ARBA" id="ARBA00023163"/>
    </source>
</evidence>
<proteinExistence type="predicted"/>
<evidence type="ECO:0000256" key="4">
    <source>
        <dbReference type="SAM" id="MobiDB-lite"/>
    </source>
</evidence>
<dbReference type="Gene3D" id="1.10.30.10">
    <property type="entry name" value="High mobility group box domain"/>
    <property type="match status" value="1"/>
</dbReference>
<evidence type="ECO:0000256" key="3">
    <source>
        <dbReference type="PROSITE-ProRule" id="PRU00267"/>
    </source>
</evidence>
<evidence type="ECO:0000256" key="1">
    <source>
        <dbReference type="ARBA" id="ARBA00023125"/>
    </source>
</evidence>
<dbReference type="InterPro" id="IPR036910">
    <property type="entry name" value="HMG_box_dom_sf"/>
</dbReference>
<gene>
    <name evidence="6" type="ORF">V5O48_007132</name>
</gene>
<keyword evidence="2" id="KW-0804">Transcription</keyword>
<evidence type="ECO:0000259" key="5">
    <source>
        <dbReference type="PROSITE" id="PS50118"/>
    </source>
</evidence>